<dbReference type="Proteomes" id="UP000055019">
    <property type="component" value="Unassembled WGS sequence"/>
</dbReference>
<gene>
    <name evidence="1" type="ORF">AWB74_04479</name>
</gene>
<keyword evidence="2" id="KW-1185">Reference proteome</keyword>
<reference evidence="1" key="1">
    <citation type="submission" date="2016-01" db="EMBL/GenBank/DDBJ databases">
        <authorList>
            <person name="Peeters C."/>
        </authorList>
    </citation>
    <scope>NUCLEOTIDE SEQUENCE [LARGE SCALE GENOMIC DNA]</scope>
    <source>
        <strain evidence="1">LMG 29317</strain>
    </source>
</reference>
<sequence length="217" mass="22600">MTASGKRTYLIASIGSRTERGGFVSTASGAGKILGLRVALVGDIVSYSDGSEAVITDGAGYALTNGVVPYALVGSSLSNGDRIAKSLLEEHGIHVEEGEVIEGLFDPSYVVPPQPPRFRLAMRGSTTARGGALRETSGWWDTEDLGHAGEIGNVIYYPDGSTARIITGLALKIGSTFKPMAYVGSLLDNGDVITDSPERIGIACSGTFEIVAEETTA</sequence>
<dbReference type="EMBL" id="FCOM02000021">
    <property type="protein sequence ID" value="SAL73388.1"/>
    <property type="molecule type" value="Genomic_DNA"/>
</dbReference>
<proteinExistence type="predicted"/>
<dbReference type="OrthoDB" id="9021596at2"/>
<dbReference type="AlphaFoldDB" id="A0A158JX56"/>
<name>A0A158JX56_9BURK</name>
<dbReference type="Pfam" id="PF05488">
    <property type="entry name" value="PAAR_motif"/>
    <property type="match status" value="1"/>
</dbReference>
<evidence type="ECO:0000313" key="2">
    <source>
        <dbReference type="Proteomes" id="UP000055019"/>
    </source>
</evidence>
<organism evidence="1 2">
    <name type="scientific">Caballeronia arvi</name>
    <dbReference type="NCBI Taxonomy" id="1777135"/>
    <lineage>
        <taxon>Bacteria</taxon>
        <taxon>Pseudomonadati</taxon>
        <taxon>Pseudomonadota</taxon>
        <taxon>Betaproteobacteria</taxon>
        <taxon>Burkholderiales</taxon>
        <taxon>Burkholderiaceae</taxon>
        <taxon>Caballeronia</taxon>
    </lineage>
</organism>
<dbReference type="InterPro" id="IPR008727">
    <property type="entry name" value="PAAR_motif"/>
</dbReference>
<accession>A0A158JX56</accession>
<evidence type="ECO:0000313" key="1">
    <source>
        <dbReference type="EMBL" id="SAL73388.1"/>
    </source>
</evidence>
<dbReference type="RefSeq" id="WP_061148913.1">
    <property type="nucleotide sequence ID" value="NZ_FCOM02000021.1"/>
</dbReference>
<comment type="caution">
    <text evidence="1">The sequence shown here is derived from an EMBL/GenBank/DDBJ whole genome shotgun (WGS) entry which is preliminary data.</text>
</comment>
<protein>
    <submittedName>
        <fullName evidence="1">Uncharacterized protein</fullName>
    </submittedName>
</protein>